<dbReference type="HAMAP" id="MF_01023">
    <property type="entry name" value="HisC_aminotrans_2"/>
    <property type="match status" value="1"/>
</dbReference>
<dbReference type="EC" id="2.6.1.9" evidence="9"/>
<protein>
    <recommendedName>
        <fullName evidence="9">Histidinol-phosphate aminotransferase</fullName>
        <ecNumber evidence="9">2.6.1.9</ecNumber>
    </recommendedName>
    <alternativeName>
        <fullName evidence="9">Imidazole acetol-phosphate transaminase</fullName>
    </alternativeName>
</protein>
<accession>A0ABS2N9A1</accession>
<dbReference type="EMBL" id="JAFBDZ010000001">
    <property type="protein sequence ID" value="MBM7584344.1"/>
    <property type="molecule type" value="Genomic_DNA"/>
</dbReference>
<dbReference type="Gene3D" id="3.90.1150.10">
    <property type="entry name" value="Aspartate Aminotransferase, domain 1"/>
    <property type="match status" value="1"/>
</dbReference>
<dbReference type="InterPro" id="IPR015422">
    <property type="entry name" value="PyrdxlP-dep_Trfase_small"/>
</dbReference>
<feature type="domain" description="Aminotransferase class I/classII large" evidence="10">
    <location>
        <begin position="30"/>
        <end position="354"/>
    </location>
</feature>
<dbReference type="Gene3D" id="3.40.640.10">
    <property type="entry name" value="Type I PLP-dependent aspartate aminotransferase-like (Major domain)"/>
    <property type="match status" value="1"/>
</dbReference>
<comment type="catalytic activity">
    <reaction evidence="8 9">
        <text>L-histidinol phosphate + 2-oxoglutarate = 3-(imidazol-4-yl)-2-oxopropyl phosphate + L-glutamate</text>
        <dbReference type="Rhea" id="RHEA:23744"/>
        <dbReference type="ChEBI" id="CHEBI:16810"/>
        <dbReference type="ChEBI" id="CHEBI:29985"/>
        <dbReference type="ChEBI" id="CHEBI:57766"/>
        <dbReference type="ChEBI" id="CHEBI:57980"/>
        <dbReference type="EC" id="2.6.1.9"/>
    </reaction>
</comment>
<reference evidence="11 12" key="1">
    <citation type="submission" date="2021-01" db="EMBL/GenBank/DDBJ databases">
        <title>Genomic Encyclopedia of Type Strains, Phase IV (KMG-IV): sequencing the most valuable type-strain genomes for metagenomic binning, comparative biology and taxonomic classification.</title>
        <authorList>
            <person name="Goeker M."/>
        </authorList>
    </citation>
    <scope>NUCLEOTIDE SEQUENCE [LARGE SCALE GENOMIC DNA]</scope>
    <source>
        <strain evidence="11 12">DSM 24834</strain>
    </source>
</reference>
<evidence type="ECO:0000256" key="6">
    <source>
        <dbReference type="ARBA" id="ARBA00022898"/>
    </source>
</evidence>
<comment type="similarity">
    <text evidence="9">Belongs to the class-II pyridoxal-phosphate-dependent aminotransferase family. Histidinol-phosphate aminotransferase subfamily.</text>
</comment>
<evidence type="ECO:0000256" key="4">
    <source>
        <dbReference type="ARBA" id="ARBA00022576"/>
    </source>
</evidence>
<dbReference type="NCBIfam" id="TIGR01141">
    <property type="entry name" value="hisC"/>
    <property type="match status" value="1"/>
</dbReference>
<evidence type="ECO:0000256" key="3">
    <source>
        <dbReference type="ARBA" id="ARBA00011738"/>
    </source>
</evidence>
<evidence type="ECO:0000256" key="7">
    <source>
        <dbReference type="ARBA" id="ARBA00023102"/>
    </source>
</evidence>
<dbReference type="SUPFAM" id="SSF53383">
    <property type="entry name" value="PLP-dependent transferases"/>
    <property type="match status" value="1"/>
</dbReference>
<organism evidence="11 12">
    <name type="scientific">Rossellomorea pakistanensis</name>
    <dbReference type="NCBI Taxonomy" id="992288"/>
    <lineage>
        <taxon>Bacteria</taxon>
        <taxon>Bacillati</taxon>
        <taxon>Bacillota</taxon>
        <taxon>Bacilli</taxon>
        <taxon>Bacillales</taxon>
        <taxon>Bacillaceae</taxon>
        <taxon>Rossellomorea</taxon>
    </lineage>
</organism>
<dbReference type="PANTHER" id="PTHR43643">
    <property type="entry name" value="HISTIDINOL-PHOSPHATE AMINOTRANSFERASE 2"/>
    <property type="match status" value="1"/>
</dbReference>
<keyword evidence="9" id="KW-0028">Amino-acid biosynthesis</keyword>
<comment type="subunit">
    <text evidence="3 9">Homodimer.</text>
</comment>
<keyword evidence="5 9" id="KW-0808">Transferase</keyword>
<comment type="pathway">
    <text evidence="2 9">Amino-acid biosynthesis; L-histidine biosynthesis; L-histidine from 5-phospho-alpha-D-ribose 1-diphosphate: step 7/9.</text>
</comment>
<dbReference type="InterPro" id="IPR015421">
    <property type="entry name" value="PyrdxlP-dep_Trfase_major"/>
</dbReference>
<evidence type="ECO:0000313" key="11">
    <source>
        <dbReference type="EMBL" id="MBM7584344.1"/>
    </source>
</evidence>
<dbReference type="InterPro" id="IPR005861">
    <property type="entry name" value="HisP_aminotrans"/>
</dbReference>
<evidence type="ECO:0000256" key="5">
    <source>
        <dbReference type="ARBA" id="ARBA00022679"/>
    </source>
</evidence>
<comment type="cofactor">
    <cofactor evidence="1 9">
        <name>pyridoxal 5'-phosphate</name>
        <dbReference type="ChEBI" id="CHEBI:597326"/>
    </cofactor>
</comment>
<evidence type="ECO:0000313" key="12">
    <source>
        <dbReference type="Proteomes" id="UP001646157"/>
    </source>
</evidence>
<dbReference type="PROSITE" id="PS00599">
    <property type="entry name" value="AA_TRANSFER_CLASS_2"/>
    <property type="match status" value="1"/>
</dbReference>
<keyword evidence="7 9" id="KW-0368">Histidine biosynthesis</keyword>
<name>A0ABS2N9A1_9BACI</name>
<dbReference type="InterPro" id="IPR015424">
    <property type="entry name" value="PyrdxlP-dep_Trfase"/>
</dbReference>
<sequence length="369" mass="41533">MDWKKQIKGLKAYQPGRTIDEVKEIYGLDKVVKLASNENPFGYSSLVDVFLRDSYLNHAIYPDGYAKNLRTKISSKLGVNLNQILLGNGSDEIIQMISRALLQPGKNTVMAIPTFPQYKHNATVEGAEVREVALNSKGEHRLDEMLEQIDNSTTVVWLCSPNNPTGTYITEKDIISFLDNVPEHVLVVLDEAYYEYVVADHYYDSLELLKIYPNLLVTRTFSKAYGLAGFRVGYAISSEEIISQLEPLREPFNNNSLGQGAAAVALQDQEFIAECRQNNKQGLERFYQFCDEEGLLYYPSQGNFILIDFGVNGDEVFQFLLSKGYIVRSGQALGFPTSVRVTIGSEEENKGVIEEMKNFIKEAKQEASL</sequence>
<dbReference type="Pfam" id="PF00155">
    <property type="entry name" value="Aminotran_1_2"/>
    <property type="match status" value="1"/>
</dbReference>
<gene>
    <name evidence="9" type="primary">hisC</name>
    <name evidence="11" type="ORF">JOC86_000881</name>
</gene>
<evidence type="ECO:0000259" key="10">
    <source>
        <dbReference type="Pfam" id="PF00155"/>
    </source>
</evidence>
<dbReference type="PANTHER" id="PTHR43643:SF3">
    <property type="entry name" value="HISTIDINOL-PHOSPHATE AMINOTRANSFERASE"/>
    <property type="match status" value="1"/>
</dbReference>
<evidence type="ECO:0000256" key="2">
    <source>
        <dbReference type="ARBA" id="ARBA00005011"/>
    </source>
</evidence>
<dbReference type="InterPro" id="IPR001917">
    <property type="entry name" value="Aminotrans_II_pyridoxalP_BS"/>
</dbReference>
<feature type="modified residue" description="N6-(pyridoxal phosphate)lysine" evidence="9">
    <location>
        <position position="223"/>
    </location>
</feature>
<keyword evidence="12" id="KW-1185">Reference proteome</keyword>
<evidence type="ECO:0000256" key="9">
    <source>
        <dbReference type="HAMAP-Rule" id="MF_01023"/>
    </source>
</evidence>
<dbReference type="RefSeq" id="WP_205168510.1">
    <property type="nucleotide sequence ID" value="NZ_JAFBDZ010000001.1"/>
</dbReference>
<dbReference type="InterPro" id="IPR004839">
    <property type="entry name" value="Aminotransferase_I/II_large"/>
</dbReference>
<keyword evidence="4 9" id="KW-0032">Aminotransferase</keyword>
<dbReference type="InterPro" id="IPR050106">
    <property type="entry name" value="HistidinolP_aminotransfase"/>
</dbReference>
<dbReference type="GO" id="GO:0004400">
    <property type="term" value="F:histidinol-phosphate transaminase activity"/>
    <property type="evidence" value="ECO:0007669"/>
    <property type="project" value="UniProtKB-EC"/>
</dbReference>
<dbReference type="CDD" id="cd00609">
    <property type="entry name" value="AAT_like"/>
    <property type="match status" value="1"/>
</dbReference>
<evidence type="ECO:0000256" key="8">
    <source>
        <dbReference type="ARBA" id="ARBA00047481"/>
    </source>
</evidence>
<proteinExistence type="inferred from homology"/>
<dbReference type="Proteomes" id="UP001646157">
    <property type="component" value="Unassembled WGS sequence"/>
</dbReference>
<comment type="caution">
    <text evidence="11">The sequence shown here is derived from an EMBL/GenBank/DDBJ whole genome shotgun (WGS) entry which is preliminary data.</text>
</comment>
<evidence type="ECO:0000256" key="1">
    <source>
        <dbReference type="ARBA" id="ARBA00001933"/>
    </source>
</evidence>
<keyword evidence="6 9" id="KW-0663">Pyridoxal phosphate</keyword>